<organism evidence="1 2">
    <name type="scientific">Roseibium aggregatum</name>
    <dbReference type="NCBI Taxonomy" id="187304"/>
    <lineage>
        <taxon>Bacteria</taxon>
        <taxon>Pseudomonadati</taxon>
        <taxon>Pseudomonadota</taxon>
        <taxon>Alphaproteobacteria</taxon>
        <taxon>Hyphomicrobiales</taxon>
        <taxon>Stappiaceae</taxon>
        <taxon>Roseibium</taxon>
    </lineage>
</organism>
<dbReference type="RefSeq" id="WP_190292859.1">
    <property type="nucleotide sequence ID" value="NZ_JABFCZ010000020.1"/>
</dbReference>
<dbReference type="InterPro" id="IPR019285">
    <property type="entry name" value="DUF2336"/>
</dbReference>
<dbReference type="PIRSF" id="PIRSF035865">
    <property type="entry name" value="UCP035865"/>
    <property type="match status" value="1"/>
</dbReference>
<accession>A0A926NXA7</accession>
<dbReference type="InterPro" id="IPR014598">
    <property type="entry name" value="UCP035865"/>
</dbReference>
<reference evidence="1" key="1">
    <citation type="submission" date="2020-05" db="EMBL/GenBank/DDBJ databases">
        <title>Identification of trans-AT polyketide cluster in two marine bacteria, producers of a novel glutaramide-containing polyketide sesbanimide D and analogs.</title>
        <authorList>
            <person name="Kacar D."/>
            <person name="Rodriguez P."/>
            <person name="Canedo L."/>
            <person name="Gonzalez E."/>
            <person name="Galan B."/>
            <person name="De La Calle F."/>
            <person name="Garcia J.L."/>
        </authorList>
    </citation>
    <scope>NUCLEOTIDE SEQUENCE</scope>
    <source>
        <strain evidence="1">PHM038</strain>
    </source>
</reference>
<proteinExistence type="predicted"/>
<evidence type="ECO:0000313" key="2">
    <source>
        <dbReference type="Proteomes" id="UP000598467"/>
    </source>
</evidence>
<protein>
    <submittedName>
        <fullName evidence="1">DUF2336 domain-containing protein</fullName>
    </submittedName>
</protein>
<dbReference type="EMBL" id="JABFCZ010000020">
    <property type="protein sequence ID" value="MBD1548119.1"/>
    <property type="molecule type" value="Genomic_DNA"/>
</dbReference>
<dbReference type="Pfam" id="PF10098">
    <property type="entry name" value="DUF2336"/>
    <property type="match status" value="1"/>
</dbReference>
<dbReference type="AlphaFoldDB" id="A0A926NXA7"/>
<gene>
    <name evidence="1" type="ORF">HK439_17780</name>
</gene>
<name>A0A926NXA7_9HYPH</name>
<comment type="caution">
    <text evidence="1">The sequence shown here is derived from an EMBL/GenBank/DDBJ whole genome shotgun (WGS) entry which is preliminary data.</text>
</comment>
<sequence length="384" mass="41992">MIIREFLNWVDSAPDAPRAAAAGALARAWLYSDLSEEDRRGAAAALTFLLDDPCPQVREALARNLAEHSQAPRHVILSLSEDVEPVAEIVLKSSPVFTEVELVDALAQGSDRIQCAIAGRKGLEPVVAAALAEVGCARACQVMLENRSANILKSSLIRIAERHEAVMPVSEALLNRTGLPLTLRHKLLSRFAERLESHPMFAEKVPDHLKEEFLADAADKVTLHLALEASDSEMPDFVEHLRGEALLTTKFLLRAVCCGRLRLFAAALSLLGNVPADRLRHLLISVRLPALKAVLRKAGLPLRSHQAFLLAIEIARSAEADFTRDMSLEQARTLTEALLSEIQDGSLGADEDIAAFLRRFAVDVARLEARAFVKGRLQKLLKAA</sequence>
<dbReference type="Proteomes" id="UP000598467">
    <property type="component" value="Unassembled WGS sequence"/>
</dbReference>
<evidence type="ECO:0000313" key="1">
    <source>
        <dbReference type="EMBL" id="MBD1548119.1"/>
    </source>
</evidence>